<keyword evidence="2" id="KW-0560">Oxidoreductase</keyword>
<dbReference type="InterPro" id="IPR008775">
    <property type="entry name" value="Phytyl_CoA_dOase-like"/>
</dbReference>
<dbReference type="Gene3D" id="2.60.120.620">
    <property type="entry name" value="q2cbj1_9rhob like domain"/>
    <property type="match status" value="1"/>
</dbReference>
<keyword evidence="2" id="KW-0223">Dioxygenase</keyword>
<evidence type="ECO:0000313" key="3">
    <source>
        <dbReference type="Proteomes" id="UP001230156"/>
    </source>
</evidence>
<dbReference type="PANTHER" id="PTHR20883:SF48">
    <property type="entry name" value="ECTOINE DIOXYGENASE"/>
    <property type="match status" value="1"/>
</dbReference>
<gene>
    <name evidence="2" type="ORF">Q8A70_21390</name>
</gene>
<dbReference type="SUPFAM" id="SSF51197">
    <property type="entry name" value="Clavaminate synthase-like"/>
    <property type="match status" value="1"/>
</dbReference>
<name>A0ABU0YRA7_9PROT</name>
<dbReference type="EMBL" id="JAUYVI010000006">
    <property type="protein sequence ID" value="MDQ7250259.1"/>
    <property type="molecule type" value="Genomic_DNA"/>
</dbReference>
<dbReference type="Proteomes" id="UP001230156">
    <property type="component" value="Unassembled WGS sequence"/>
</dbReference>
<evidence type="ECO:0000256" key="1">
    <source>
        <dbReference type="ARBA" id="ARBA00001954"/>
    </source>
</evidence>
<dbReference type="Pfam" id="PF05721">
    <property type="entry name" value="PhyH"/>
    <property type="match status" value="1"/>
</dbReference>
<sequence>MNTQTALEALGATADTLTQAQREAFDRDGYFVLYDVFTPAECREMGAEFDRMAEEDGANAGMEVSLEGVDGRLYNPQEGKKAGIQTGSTRISNIFNKSAAFDRCLDIKPLIAVSQHLLGEIKLHGANLREPHQGYGHQPLHSDVQKRFKGDWWLTNSLIMFDDMTLDNGPTRLVPGSQHWPELNVPGENVMPSTVTDPDLLAFKGYPEDPFAPYPGEVKITIPAGAVAVFNSSCWHGGTLKKNDARRRMLHLTYTRRDLKQQLPQQHYLTKAFYDRLSEPQQFLLDVVDPDTIPASERKRAVAAGY</sequence>
<comment type="cofactor">
    <cofactor evidence="1">
        <name>Fe(2+)</name>
        <dbReference type="ChEBI" id="CHEBI:29033"/>
    </cofactor>
</comment>
<dbReference type="RefSeq" id="WP_379959283.1">
    <property type="nucleotide sequence ID" value="NZ_JAUYVI010000006.1"/>
</dbReference>
<dbReference type="PANTHER" id="PTHR20883">
    <property type="entry name" value="PHYTANOYL-COA DIOXYGENASE DOMAIN CONTAINING 1"/>
    <property type="match status" value="1"/>
</dbReference>
<keyword evidence="3" id="KW-1185">Reference proteome</keyword>
<evidence type="ECO:0000313" key="2">
    <source>
        <dbReference type="EMBL" id="MDQ7250259.1"/>
    </source>
</evidence>
<comment type="caution">
    <text evidence="2">The sequence shown here is derived from an EMBL/GenBank/DDBJ whole genome shotgun (WGS) entry which is preliminary data.</text>
</comment>
<reference evidence="3" key="1">
    <citation type="submission" date="2023-08" db="EMBL/GenBank/DDBJ databases">
        <title>Rhodospirillaceae gen. nov., a novel taxon isolated from the Yangtze River Yuezi River estuary sludge.</title>
        <authorList>
            <person name="Ruan L."/>
        </authorList>
    </citation>
    <scope>NUCLEOTIDE SEQUENCE [LARGE SCALE GENOMIC DNA]</scope>
    <source>
        <strain evidence="3">R-7</strain>
    </source>
</reference>
<proteinExistence type="predicted"/>
<accession>A0ABU0YRA7</accession>
<organism evidence="2 3">
    <name type="scientific">Dongia sedimenti</name>
    <dbReference type="NCBI Taxonomy" id="3064282"/>
    <lineage>
        <taxon>Bacteria</taxon>
        <taxon>Pseudomonadati</taxon>
        <taxon>Pseudomonadota</taxon>
        <taxon>Alphaproteobacteria</taxon>
        <taxon>Rhodospirillales</taxon>
        <taxon>Dongiaceae</taxon>
        <taxon>Dongia</taxon>
    </lineage>
</organism>
<dbReference type="GO" id="GO:0051213">
    <property type="term" value="F:dioxygenase activity"/>
    <property type="evidence" value="ECO:0007669"/>
    <property type="project" value="UniProtKB-KW"/>
</dbReference>
<protein>
    <submittedName>
        <fullName evidence="2">Phytanoyl-CoA dioxygenase family protein</fullName>
    </submittedName>
</protein>